<dbReference type="KEGG" id="mhib:MHIB_07810"/>
<proteinExistence type="predicted"/>
<protein>
    <submittedName>
        <fullName evidence="1">Uncharacterized protein</fullName>
    </submittedName>
</protein>
<dbReference type="EMBL" id="AP022609">
    <property type="protein sequence ID" value="BBZ22363.1"/>
    <property type="molecule type" value="Genomic_DNA"/>
</dbReference>
<gene>
    <name evidence="1" type="ORF">MHIB_07810</name>
</gene>
<evidence type="ECO:0000313" key="1">
    <source>
        <dbReference type="EMBL" id="BBZ22363.1"/>
    </source>
</evidence>
<dbReference type="RefSeq" id="WP_163787050.1">
    <property type="nucleotide sequence ID" value="NZ_AP022609.1"/>
</dbReference>
<sequence length="92" mass="10058">MTLSDLMFWVFALCLAGGVVLSFLSIDRSVQRRWYWSLVCIAAAAGVLSTYPTWDRAAALGFTPVVIMVGLAYLATPYIKIGGKIYSFVDNG</sequence>
<organism evidence="1 2">
    <name type="scientific">Mycolicibacter hiberniae</name>
    <dbReference type="NCBI Taxonomy" id="29314"/>
    <lineage>
        <taxon>Bacteria</taxon>
        <taxon>Bacillati</taxon>
        <taxon>Actinomycetota</taxon>
        <taxon>Actinomycetes</taxon>
        <taxon>Mycobacteriales</taxon>
        <taxon>Mycobacteriaceae</taxon>
        <taxon>Mycolicibacter</taxon>
    </lineage>
</organism>
<keyword evidence="2" id="KW-1185">Reference proteome</keyword>
<reference evidence="1 2" key="1">
    <citation type="journal article" date="2019" name="Emerg. Microbes Infect.">
        <title>Comprehensive subspecies identification of 175 nontuberculous mycobacteria species based on 7547 genomic profiles.</title>
        <authorList>
            <person name="Matsumoto Y."/>
            <person name="Kinjo T."/>
            <person name="Motooka D."/>
            <person name="Nabeya D."/>
            <person name="Jung N."/>
            <person name="Uechi K."/>
            <person name="Horii T."/>
            <person name="Iida T."/>
            <person name="Fujita J."/>
            <person name="Nakamura S."/>
        </authorList>
    </citation>
    <scope>NUCLEOTIDE SEQUENCE [LARGE SCALE GENOMIC DNA]</scope>
    <source>
        <strain evidence="1 2">JCM 13571</strain>
    </source>
</reference>
<evidence type="ECO:0000313" key="2">
    <source>
        <dbReference type="Proteomes" id="UP000467260"/>
    </source>
</evidence>
<accession>A0A7I7X0M8</accession>
<dbReference type="AlphaFoldDB" id="A0A7I7X0M8"/>
<dbReference type="Proteomes" id="UP000467260">
    <property type="component" value="Chromosome"/>
</dbReference>
<name>A0A7I7X0M8_9MYCO</name>